<keyword evidence="1" id="KW-0805">Transcription regulation</keyword>
<feature type="domain" description="HTH gntR-type" evidence="4">
    <location>
        <begin position="15"/>
        <end position="82"/>
    </location>
</feature>
<dbReference type="RefSeq" id="WP_213164151.1">
    <property type="nucleotide sequence ID" value="NZ_CP058214.1"/>
</dbReference>
<evidence type="ECO:0000256" key="2">
    <source>
        <dbReference type="ARBA" id="ARBA00023125"/>
    </source>
</evidence>
<dbReference type="EMBL" id="CP058214">
    <property type="protein sequence ID" value="QPC42911.1"/>
    <property type="molecule type" value="Genomic_DNA"/>
</dbReference>
<evidence type="ECO:0000313" key="5">
    <source>
        <dbReference type="EMBL" id="QPC42911.1"/>
    </source>
</evidence>
<dbReference type="SUPFAM" id="SSF46785">
    <property type="entry name" value="Winged helix' DNA-binding domain"/>
    <property type="match status" value="1"/>
</dbReference>
<proteinExistence type="predicted"/>
<evidence type="ECO:0000256" key="1">
    <source>
        <dbReference type="ARBA" id="ARBA00023015"/>
    </source>
</evidence>
<dbReference type="PANTHER" id="PTHR43537">
    <property type="entry name" value="TRANSCRIPTIONAL REGULATOR, GNTR FAMILY"/>
    <property type="match status" value="1"/>
</dbReference>
<dbReference type="InterPro" id="IPR011711">
    <property type="entry name" value="GntR_C"/>
</dbReference>
<accession>A0A7S8C3Y2</accession>
<dbReference type="InterPro" id="IPR036390">
    <property type="entry name" value="WH_DNA-bd_sf"/>
</dbReference>
<protein>
    <submittedName>
        <fullName evidence="5">GntR family transcriptional regulator</fullName>
    </submittedName>
</protein>
<organism evidence="5 6">
    <name type="scientific">Kaustia mangrovi</name>
    <dbReference type="NCBI Taxonomy" id="2593653"/>
    <lineage>
        <taxon>Bacteria</taxon>
        <taxon>Pseudomonadati</taxon>
        <taxon>Pseudomonadota</taxon>
        <taxon>Alphaproteobacteria</taxon>
        <taxon>Hyphomicrobiales</taxon>
        <taxon>Parvibaculaceae</taxon>
        <taxon>Kaustia</taxon>
    </lineage>
</organism>
<dbReference type="Proteomes" id="UP000593594">
    <property type="component" value="Chromosome"/>
</dbReference>
<dbReference type="AlphaFoldDB" id="A0A7S8C3Y2"/>
<dbReference type="PROSITE" id="PS50949">
    <property type="entry name" value="HTH_GNTR"/>
    <property type="match status" value="1"/>
</dbReference>
<dbReference type="Gene3D" id="1.10.10.10">
    <property type="entry name" value="Winged helix-like DNA-binding domain superfamily/Winged helix DNA-binding domain"/>
    <property type="match status" value="1"/>
</dbReference>
<evidence type="ECO:0000256" key="3">
    <source>
        <dbReference type="ARBA" id="ARBA00023163"/>
    </source>
</evidence>
<dbReference type="InterPro" id="IPR008920">
    <property type="entry name" value="TF_FadR/GntR_C"/>
</dbReference>
<gene>
    <name evidence="5" type="ORF">HW532_09545</name>
</gene>
<dbReference type="SUPFAM" id="SSF48008">
    <property type="entry name" value="GntR ligand-binding domain-like"/>
    <property type="match status" value="1"/>
</dbReference>
<dbReference type="Pfam" id="PF07729">
    <property type="entry name" value="FCD"/>
    <property type="match status" value="1"/>
</dbReference>
<dbReference type="Pfam" id="PF00392">
    <property type="entry name" value="GntR"/>
    <property type="match status" value="1"/>
</dbReference>
<dbReference type="KEGG" id="kmn:HW532_09545"/>
<dbReference type="SMART" id="SM00895">
    <property type="entry name" value="FCD"/>
    <property type="match status" value="1"/>
</dbReference>
<dbReference type="InterPro" id="IPR000524">
    <property type="entry name" value="Tscrpt_reg_HTH_GntR"/>
</dbReference>
<evidence type="ECO:0000313" key="6">
    <source>
        <dbReference type="Proteomes" id="UP000593594"/>
    </source>
</evidence>
<dbReference type="GO" id="GO:0003677">
    <property type="term" value="F:DNA binding"/>
    <property type="evidence" value="ECO:0007669"/>
    <property type="project" value="UniProtKB-KW"/>
</dbReference>
<dbReference type="Gene3D" id="1.20.120.530">
    <property type="entry name" value="GntR ligand-binding domain-like"/>
    <property type="match status" value="1"/>
</dbReference>
<reference evidence="5 6" key="1">
    <citation type="submission" date="2020-06" db="EMBL/GenBank/DDBJ databases">
        <title>Genome sequence of 2 isolates from Red Sea Mangroves.</title>
        <authorList>
            <person name="Sefrji F."/>
            <person name="Michoud G."/>
            <person name="Merlino G."/>
            <person name="Daffonchio D."/>
        </authorList>
    </citation>
    <scope>NUCLEOTIDE SEQUENCE [LARGE SCALE GENOMIC DNA]</scope>
    <source>
        <strain evidence="5 6">R1DC25</strain>
    </source>
</reference>
<sequence>MSNALKKFAPVERTETLGSRVREELRSAIMAGRFEPGEKLTLRAVADALEVSLTPAREALYNLVSEGALEVGPNGSVYVPKLDDARIGELTKIRISLEGLAAKEAAANLDEEAIGRIVADNDAMIEANRKGDYQRVITLNWKVHFGIYEAARMPMLTRMIESCWLMTGSYLNVMYPTFGEVDEGIRNHVAIIEAVKARDGKAMSQAVCRDIRYAANALQAMIRADGDGKAKRPR</sequence>
<dbReference type="GO" id="GO:0003700">
    <property type="term" value="F:DNA-binding transcription factor activity"/>
    <property type="evidence" value="ECO:0007669"/>
    <property type="project" value="InterPro"/>
</dbReference>
<dbReference type="PANTHER" id="PTHR43537:SF39">
    <property type="entry name" value="HTH-TYPE TRANSCRIPTIONAL REGULATOR MCBR"/>
    <property type="match status" value="1"/>
</dbReference>
<name>A0A7S8C3Y2_9HYPH</name>
<keyword evidence="3" id="KW-0804">Transcription</keyword>
<keyword evidence="2" id="KW-0238">DNA-binding</keyword>
<dbReference type="SMART" id="SM00345">
    <property type="entry name" value="HTH_GNTR"/>
    <property type="match status" value="1"/>
</dbReference>
<dbReference type="InterPro" id="IPR036388">
    <property type="entry name" value="WH-like_DNA-bd_sf"/>
</dbReference>
<keyword evidence="6" id="KW-1185">Reference proteome</keyword>
<evidence type="ECO:0000259" key="4">
    <source>
        <dbReference type="PROSITE" id="PS50949"/>
    </source>
</evidence>